<gene>
    <name evidence="2" type="ORF">BTMF_LOCUS2543</name>
</gene>
<evidence type="ECO:0000313" key="2">
    <source>
        <dbReference type="EMBL" id="VDO12795.1"/>
    </source>
</evidence>
<dbReference type="InterPro" id="IPR022141">
    <property type="entry name" value="ATP_Ca_trans_C"/>
</dbReference>
<dbReference type="AlphaFoldDB" id="A0A0R3QA60"/>
<reference evidence="2 3" key="2">
    <citation type="submission" date="2018-11" db="EMBL/GenBank/DDBJ databases">
        <authorList>
            <consortium name="Pathogen Informatics"/>
        </authorList>
    </citation>
    <scope>NUCLEOTIDE SEQUENCE [LARGE SCALE GENOMIC DNA]</scope>
</reference>
<dbReference type="WBParaSite" id="BTMF_0000322601-mRNA-1">
    <property type="protein sequence ID" value="BTMF_0000322601-mRNA-1"/>
    <property type="gene ID" value="BTMF_0000322601"/>
</dbReference>
<dbReference type="GO" id="GO:0005388">
    <property type="term" value="F:P-type calcium transporter activity"/>
    <property type="evidence" value="ECO:0007669"/>
    <property type="project" value="InterPro"/>
</dbReference>
<keyword evidence="3" id="KW-1185">Reference proteome</keyword>
<dbReference type="Pfam" id="PF12424">
    <property type="entry name" value="ATP_Ca_trans_C"/>
    <property type="match status" value="1"/>
</dbReference>
<sequence>ILATIPSKVLPKFFSFGGGEVQPTSVLVTGEYDTSDGLVKGMSKEDQKRPGQMLWLLGLTRLQTQMRVIRAFQTNACTTHPTSLTTSTAERLRASYRRLQLAREREEQRSSSSHLFFLPENKKFTFYF</sequence>
<protein>
    <submittedName>
        <fullName evidence="4">ATP_Ca_trans_C domain-containing protein</fullName>
    </submittedName>
</protein>
<accession>A0A0R3QA60</accession>
<evidence type="ECO:0000313" key="4">
    <source>
        <dbReference type="WBParaSite" id="BTMF_0000322601-mRNA-1"/>
    </source>
</evidence>
<name>A0A0R3QA60_9BILA</name>
<organism evidence="4">
    <name type="scientific">Brugia timori</name>
    <dbReference type="NCBI Taxonomy" id="42155"/>
    <lineage>
        <taxon>Eukaryota</taxon>
        <taxon>Metazoa</taxon>
        <taxon>Ecdysozoa</taxon>
        <taxon>Nematoda</taxon>
        <taxon>Chromadorea</taxon>
        <taxon>Rhabditida</taxon>
        <taxon>Spirurina</taxon>
        <taxon>Spiruromorpha</taxon>
        <taxon>Filarioidea</taxon>
        <taxon>Onchocercidae</taxon>
        <taxon>Brugia</taxon>
    </lineage>
</organism>
<dbReference type="STRING" id="42155.A0A0R3QA60"/>
<feature type="domain" description="Plasma membrane calcium transporting P-type ATPase C-terminal" evidence="1">
    <location>
        <begin position="51"/>
        <end position="80"/>
    </location>
</feature>
<evidence type="ECO:0000313" key="3">
    <source>
        <dbReference type="Proteomes" id="UP000280834"/>
    </source>
</evidence>
<reference evidence="4" key="1">
    <citation type="submission" date="2017-02" db="UniProtKB">
        <authorList>
            <consortium name="WormBaseParasite"/>
        </authorList>
    </citation>
    <scope>IDENTIFICATION</scope>
</reference>
<proteinExistence type="predicted"/>
<dbReference type="EMBL" id="UZAG01002113">
    <property type="protein sequence ID" value="VDO12795.1"/>
    <property type="molecule type" value="Genomic_DNA"/>
</dbReference>
<dbReference type="Proteomes" id="UP000280834">
    <property type="component" value="Unassembled WGS sequence"/>
</dbReference>
<evidence type="ECO:0000259" key="1">
    <source>
        <dbReference type="Pfam" id="PF12424"/>
    </source>
</evidence>